<feature type="chain" id="PRO_5005192058" description="F5/8 type C domain-containing protein" evidence="2">
    <location>
        <begin position="37"/>
        <end position="700"/>
    </location>
</feature>
<dbReference type="VEuPathDB" id="CryptoDB:Cvel_28298"/>
<dbReference type="PhylomeDB" id="A0A0G4HJL7"/>
<reference evidence="3" key="1">
    <citation type="submission" date="2014-11" db="EMBL/GenBank/DDBJ databases">
        <authorList>
            <person name="Otto D Thomas"/>
            <person name="Naeem Raeece"/>
        </authorList>
    </citation>
    <scope>NUCLEOTIDE SEQUENCE</scope>
</reference>
<feature type="compositionally biased region" description="Low complexity" evidence="1">
    <location>
        <begin position="535"/>
        <end position="554"/>
    </location>
</feature>
<name>A0A0G4HJL7_9ALVE</name>
<gene>
    <name evidence="3" type="ORF">Cvel_28298</name>
</gene>
<dbReference type="Gene3D" id="2.60.120.260">
    <property type="entry name" value="Galactose-binding domain-like"/>
    <property type="match status" value="3"/>
</dbReference>
<keyword evidence="2" id="KW-0732">Signal</keyword>
<accession>A0A0G4HJL7</accession>
<evidence type="ECO:0000256" key="1">
    <source>
        <dbReference type="SAM" id="MobiDB-lite"/>
    </source>
</evidence>
<feature type="region of interest" description="Disordered" evidence="1">
    <location>
        <begin position="534"/>
        <end position="565"/>
    </location>
</feature>
<proteinExistence type="predicted"/>
<feature type="signal peptide" evidence="2">
    <location>
        <begin position="1"/>
        <end position="36"/>
    </location>
</feature>
<dbReference type="EMBL" id="CDMZ01002908">
    <property type="protein sequence ID" value="CEM44364.1"/>
    <property type="molecule type" value="Genomic_DNA"/>
</dbReference>
<evidence type="ECO:0008006" key="4">
    <source>
        <dbReference type="Google" id="ProtNLM"/>
    </source>
</evidence>
<protein>
    <recommendedName>
        <fullName evidence="4">F5/8 type C domain-containing protein</fullName>
    </recommendedName>
</protein>
<organism evidence="3">
    <name type="scientific">Chromera velia CCMP2878</name>
    <dbReference type="NCBI Taxonomy" id="1169474"/>
    <lineage>
        <taxon>Eukaryota</taxon>
        <taxon>Sar</taxon>
        <taxon>Alveolata</taxon>
        <taxon>Colpodellida</taxon>
        <taxon>Chromeraceae</taxon>
        <taxon>Chromera</taxon>
    </lineage>
</organism>
<sequence>MNQKGFCRRIKVRGTPLGALLALLLMTGLLPRQTAATTCLANQHVSAMTCVACPVGFINEAGDDVNGGDTTCDAALSLPPSDGGGGWSWTKDGGVPYGGFHTFTKDFSSGNCPGVYRVKTNKDWHENSGDSGAYGANEGVPPAAFDGLSGHDNTGETYFGIACGGTNCDIELILELPCSLRLFQFGVGARDENAFFNRAPSAMKVYGSNDMGTTWTEIGSFTGETGWTQAETRYFNADNSLGAFTSFKFFIETIEDTDTTARVNVRDLFLYGQEEIQIQIPPNDIGQGDSWTKDTVNTYNGIETLYKDYSGAVCPGRYVAKSNTLWANAGTGGTFGASELPPSGAFDGMPWSTSTASGLQFANQVGGTSGTEANIEVILEVPCQMNLERYTILSRTSSDANVESPSKMTVYGSSDMGATWNQVGGFDGETSWTESEMKTFTADGSMGPFGQFKFVFQRYNTAADNQHFSVGEIELFTINWHSASGSTVIIPPSDIGSGSTWTKDDTVQYNNRYTLYKDYSGSTCAGRYRAMSSTSWNGDSGVSSWGSSESPPSGAFDRLPSDSAQSGQHYSMLGVDMAGTSATSDSNGELVLEIPCEMELDSFTLEASHDSIASTRSPSKGEMQGSMDGTTWTMLGSFSGETSWTGAERKTFTASSGAGSYFRYFRFVTQRISDTADQRLLLAEVELHARSWRPAGEFLQ</sequence>
<evidence type="ECO:0000256" key="2">
    <source>
        <dbReference type="SAM" id="SignalP"/>
    </source>
</evidence>
<evidence type="ECO:0000313" key="3">
    <source>
        <dbReference type="EMBL" id="CEM44364.1"/>
    </source>
</evidence>
<dbReference type="SUPFAM" id="SSF49785">
    <property type="entry name" value="Galactose-binding domain-like"/>
    <property type="match status" value="1"/>
</dbReference>
<dbReference type="InterPro" id="IPR008979">
    <property type="entry name" value="Galactose-bd-like_sf"/>
</dbReference>
<dbReference type="AlphaFoldDB" id="A0A0G4HJL7"/>